<organism evidence="5 6">
    <name type="scientific">Ruminococcus gauvreauii</name>
    <dbReference type="NCBI Taxonomy" id="438033"/>
    <lineage>
        <taxon>Bacteria</taxon>
        <taxon>Bacillati</taxon>
        <taxon>Bacillota</taxon>
        <taxon>Clostridia</taxon>
        <taxon>Eubacteriales</taxon>
        <taxon>Oscillospiraceae</taxon>
        <taxon>Ruminococcus</taxon>
    </lineage>
</organism>
<keyword evidence="6" id="KW-1185">Reference proteome</keyword>
<dbReference type="PIRSF" id="PIRSF006078">
    <property type="entry name" value="GlxK"/>
    <property type="match status" value="1"/>
</dbReference>
<evidence type="ECO:0000256" key="2">
    <source>
        <dbReference type="ARBA" id="ARBA00022679"/>
    </source>
</evidence>
<dbReference type="RefSeq" id="WP_028528757.1">
    <property type="nucleotide sequence ID" value="NZ_CABLBR010000014.1"/>
</dbReference>
<evidence type="ECO:0000256" key="3">
    <source>
        <dbReference type="ARBA" id="ARBA00022777"/>
    </source>
</evidence>
<keyword evidence="3 4" id="KW-0418">Kinase</keyword>
<dbReference type="Gene3D" id="3.90.1510.10">
    <property type="entry name" value="Glycerate kinase, domain 2"/>
    <property type="match status" value="1"/>
</dbReference>
<dbReference type="Gene3D" id="3.40.50.10350">
    <property type="entry name" value="Glycerate kinase, domain 1"/>
    <property type="match status" value="1"/>
</dbReference>
<proteinExistence type="inferred from homology"/>
<dbReference type="Pfam" id="PF02595">
    <property type="entry name" value="Gly_kinase"/>
    <property type="match status" value="1"/>
</dbReference>
<sequence>MKVVIAIDSLKGSLSSADAGRAIAAGIQKAAEAKVEVVPMADGGEGTAEALVDGMGGQWVEIPVTGPLGKTVKARYGFIREKRQAVIEMASAAGITLVGEDERDIMKAGTSGVGELIRDAIHRGCRDFLIGIGGSATNDCGTGMLCALGAEFLDREGNRIGKKGEDCGQISAIRLDRMMPELKECRFRIACDVTNPLYGEHGASCVFGPQKGGSEEQVRLMERMHRQFADLAKRTIGKDAAHCPGAGAAGGLGFAFLAFLDASLEPGIDLVMKAVGLEACVRDADFVITGEGCLDAQTVMGKVPAGVAKLAKRYGAVVIAVAGSVNEEAFLCNQAGIDAFFPILPGAMRLEDAMRPDETARNLSRTAEQIFRLITAVRRS</sequence>
<dbReference type="PANTHER" id="PTHR21599">
    <property type="entry name" value="GLYCERATE KINASE"/>
    <property type="match status" value="1"/>
</dbReference>
<dbReference type="SUPFAM" id="SSF110738">
    <property type="entry name" value="Glycerate kinase I"/>
    <property type="match status" value="1"/>
</dbReference>
<evidence type="ECO:0000313" key="6">
    <source>
        <dbReference type="Proteomes" id="UP001060164"/>
    </source>
</evidence>
<dbReference type="EMBL" id="CP102290">
    <property type="protein sequence ID" value="UWP59160.1"/>
    <property type="molecule type" value="Genomic_DNA"/>
</dbReference>
<protein>
    <submittedName>
        <fullName evidence="5">Glycerate kinase</fullName>
    </submittedName>
</protein>
<name>A0ABY5VF60_9FIRM</name>
<accession>A0ABY5VF60</accession>
<evidence type="ECO:0000313" key="5">
    <source>
        <dbReference type="EMBL" id="UWP59160.1"/>
    </source>
</evidence>
<comment type="similarity">
    <text evidence="1 4">Belongs to the glycerate kinase type-1 family.</text>
</comment>
<dbReference type="PANTHER" id="PTHR21599:SF0">
    <property type="entry name" value="GLYCERATE KINASE"/>
    <property type="match status" value="1"/>
</dbReference>
<evidence type="ECO:0000256" key="1">
    <source>
        <dbReference type="ARBA" id="ARBA00006284"/>
    </source>
</evidence>
<evidence type="ECO:0000256" key="4">
    <source>
        <dbReference type="PIRNR" id="PIRNR006078"/>
    </source>
</evidence>
<dbReference type="InterPro" id="IPR018197">
    <property type="entry name" value="Glycerate_kinase_RE-like"/>
</dbReference>
<dbReference type="GO" id="GO:0016301">
    <property type="term" value="F:kinase activity"/>
    <property type="evidence" value="ECO:0007669"/>
    <property type="project" value="UniProtKB-KW"/>
</dbReference>
<dbReference type="InterPro" id="IPR018193">
    <property type="entry name" value="Glyc_kinase_flavodox-like_fold"/>
</dbReference>
<reference evidence="5" key="1">
    <citation type="journal article" date="2022" name="Cell">
        <title>Design, construction, and in vivo augmentation of a complex gut microbiome.</title>
        <authorList>
            <person name="Cheng A.G."/>
            <person name="Ho P.Y."/>
            <person name="Aranda-Diaz A."/>
            <person name="Jain S."/>
            <person name="Yu F.B."/>
            <person name="Meng X."/>
            <person name="Wang M."/>
            <person name="Iakiviak M."/>
            <person name="Nagashima K."/>
            <person name="Zhao A."/>
            <person name="Murugkar P."/>
            <person name="Patil A."/>
            <person name="Atabakhsh K."/>
            <person name="Weakley A."/>
            <person name="Yan J."/>
            <person name="Brumbaugh A.R."/>
            <person name="Higginbottom S."/>
            <person name="Dimas A."/>
            <person name="Shiver A.L."/>
            <person name="Deutschbauer A."/>
            <person name="Neff N."/>
            <person name="Sonnenburg J.L."/>
            <person name="Huang K.C."/>
            <person name="Fischbach M.A."/>
        </authorList>
    </citation>
    <scope>NUCLEOTIDE SEQUENCE</scope>
    <source>
        <strain evidence="5">DSM 19829</strain>
    </source>
</reference>
<dbReference type="Proteomes" id="UP001060164">
    <property type="component" value="Chromosome"/>
</dbReference>
<gene>
    <name evidence="5" type="ORF">NQ502_17615</name>
</gene>
<keyword evidence="2 4" id="KW-0808">Transferase</keyword>
<dbReference type="InterPro" id="IPR036129">
    <property type="entry name" value="Glycerate_kinase_sf"/>
</dbReference>
<dbReference type="NCBIfam" id="TIGR00045">
    <property type="entry name" value="glycerate kinase"/>
    <property type="match status" value="1"/>
</dbReference>
<dbReference type="InterPro" id="IPR004381">
    <property type="entry name" value="Glycerate_kinase"/>
</dbReference>